<name>A0A016U7D8_9BILA</name>
<accession>A0A016U7D8</accession>
<evidence type="ECO:0000313" key="2">
    <source>
        <dbReference type="Proteomes" id="UP000024635"/>
    </source>
</evidence>
<protein>
    <submittedName>
        <fullName evidence="1">Uncharacterized protein</fullName>
    </submittedName>
</protein>
<proteinExistence type="predicted"/>
<keyword evidence="2" id="KW-1185">Reference proteome</keyword>
<dbReference type="EMBL" id="JARK01001391">
    <property type="protein sequence ID" value="EYC10498.1"/>
    <property type="molecule type" value="Genomic_DNA"/>
</dbReference>
<dbReference type="OrthoDB" id="5788485at2759"/>
<dbReference type="PANTHER" id="PTHR31751">
    <property type="entry name" value="SI:CH211-108C17.2-RELATED-RELATED"/>
    <property type="match status" value="1"/>
</dbReference>
<dbReference type="AlphaFoldDB" id="A0A016U7D8"/>
<comment type="caution">
    <text evidence="1">The sequence shown here is derived from an EMBL/GenBank/DDBJ whole genome shotgun (WGS) entry which is preliminary data.</text>
</comment>
<dbReference type="PANTHER" id="PTHR31751:SF42">
    <property type="entry name" value="PROTEIN CBG10204"/>
    <property type="match status" value="1"/>
</dbReference>
<reference evidence="2" key="1">
    <citation type="journal article" date="2015" name="Nat. Genet.">
        <title>The genome and transcriptome of the zoonotic hookworm Ancylostoma ceylanicum identify infection-specific gene families.</title>
        <authorList>
            <person name="Schwarz E.M."/>
            <person name="Hu Y."/>
            <person name="Antoshechkin I."/>
            <person name="Miller M.M."/>
            <person name="Sternberg P.W."/>
            <person name="Aroian R.V."/>
        </authorList>
    </citation>
    <scope>NUCLEOTIDE SEQUENCE</scope>
    <source>
        <strain evidence="2">HY135</strain>
    </source>
</reference>
<gene>
    <name evidence="1" type="primary">Acey_s0055.g2587</name>
    <name evidence="1" type="ORF">Y032_0055g2587</name>
</gene>
<dbReference type="Proteomes" id="UP000024635">
    <property type="component" value="Unassembled WGS sequence"/>
</dbReference>
<organism evidence="1 2">
    <name type="scientific">Ancylostoma ceylanicum</name>
    <dbReference type="NCBI Taxonomy" id="53326"/>
    <lineage>
        <taxon>Eukaryota</taxon>
        <taxon>Metazoa</taxon>
        <taxon>Ecdysozoa</taxon>
        <taxon>Nematoda</taxon>
        <taxon>Chromadorea</taxon>
        <taxon>Rhabditida</taxon>
        <taxon>Rhabditina</taxon>
        <taxon>Rhabditomorpha</taxon>
        <taxon>Strongyloidea</taxon>
        <taxon>Ancylostomatidae</taxon>
        <taxon>Ancylostomatinae</taxon>
        <taxon>Ancylostoma</taxon>
    </lineage>
</organism>
<evidence type="ECO:0000313" key="1">
    <source>
        <dbReference type="EMBL" id="EYC10498.1"/>
    </source>
</evidence>
<sequence>MEREGFRRLLLWFDEHGLPIRSVTSDRHAHFKRVLDEMNELLSWDIKWYFVEWHLSRYLVKALREDALTGPYTSCRHGDLDQDQSEPIPVGTVAYDKLAEIVLNQRFQNDICRLGPYGGTSQCETKNVLDRLYCPKEPAVHVFWLCRNVHVTSQHSKIAELAGERVVEIEPLCQRRFNDHPSRIVKKSNVYHKWRWEILDEYKRDRLYDLGNDRQTDDGIADLFEGFYDERLEEEIPEVPLDPEDDDGMESFLLSESDEEDIEMYSEVCSIETILPVLLISGSHIT</sequence>